<dbReference type="SMART" id="SM00042">
    <property type="entry name" value="CUB"/>
    <property type="match status" value="3"/>
</dbReference>
<dbReference type="InParanoid" id="A0A7M7N9I1"/>
<proteinExistence type="predicted"/>
<accession>A0A7M7N9I1</accession>
<sequence length="470" mass="52758">MDRLNRLVKRISIIMLWATIIMVAGLTSGTKAAAAAGSQTGGRVKLGEGESFIIESGTNQRGVYDSDLDILWRVKVPESCDVLIVFESFVTAFQYDYLYIGNGTKKSDYPTWTLSGYTVPSQIRMNFSTVWIRFTSAPYSGRRGFRANIISTCEQDNTTVDTVGSGYQALDGETYQIASPNYPNNYPPGITLTWAFQLPDPRDCRIYVTFLDFETEQDNDQVLFRTTEGASTKDKESFSGGSVPLNHPILVQMEDSSTYAYIRFTSLERSSTARGFMANVTADCKPGYHVELERNETYRLQTSNYPLYYLTDSDESWVIKAPQSCDILVEFARFDTQLNQDVLHIGKGPDMSSNELFFLSGNSVPRYLEVKSNLAWVRFTSDQDDSSRHHGFDAHVTSTCINDAAIEHSFDTRGTAVALSNGDIYSISSPNYPNDYGSEQHIAWMFRIPDNCQLNIVINDFVTEGTFDKV</sequence>
<evidence type="ECO:0000313" key="7">
    <source>
        <dbReference type="EnsemblMetazoa" id="XP_030833016"/>
    </source>
</evidence>
<protein>
    <recommendedName>
        <fullName evidence="6">CUB domain-containing protein</fullName>
    </recommendedName>
</protein>
<reference evidence="8" key="1">
    <citation type="submission" date="2015-02" db="EMBL/GenBank/DDBJ databases">
        <title>Genome sequencing for Strongylocentrotus purpuratus.</title>
        <authorList>
            <person name="Murali S."/>
            <person name="Liu Y."/>
            <person name="Vee V."/>
            <person name="English A."/>
            <person name="Wang M."/>
            <person name="Skinner E."/>
            <person name="Han Y."/>
            <person name="Muzny D.M."/>
            <person name="Worley K.C."/>
            <person name="Gibbs R.A."/>
        </authorList>
    </citation>
    <scope>NUCLEOTIDE SEQUENCE</scope>
</reference>
<dbReference type="Proteomes" id="UP000007110">
    <property type="component" value="Unassembled WGS sequence"/>
</dbReference>
<keyword evidence="4" id="KW-0325">Glycoprotein</keyword>
<dbReference type="KEGG" id="spu:100888201"/>
<evidence type="ECO:0000256" key="1">
    <source>
        <dbReference type="ARBA" id="ARBA00022729"/>
    </source>
</evidence>
<feature type="domain" description="CUB" evidence="6">
    <location>
        <begin position="284"/>
        <end position="399"/>
    </location>
</feature>
<evidence type="ECO:0000256" key="2">
    <source>
        <dbReference type="ARBA" id="ARBA00022737"/>
    </source>
</evidence>
<keyword evidence="2" id="KW-0677">Repeat</keyword>
<dbReference type="PROSITE" id="PS01180">
    <property type="entry name" value="CUB"/>
    <property type="match status" value="3"/>
</dbReference>
<reference evidence="7" key="2">
    <citation type="submission" date="2021-01" db="UniProtKB">
        <authorList>
            <consortium name="EnsemblMetazoa"/>
        </authorList>
    </citation>
    <scope>IDENTIFICATION</scope>
</reference>
<dbReference type="Pfam" id="PF00431">
    <property type="entry name" value="CUB"/>
    <property type="match status" value="3"/>
</dbReference>
<evidence type="ECO:0000256" key="4">
    <source>
        <dbReference type="ARBA" id="ARBA00023180"/>
    </source>
</evidence>
<feature type="domain" description="CUB" evidence="6">
    <location>
        <begin position="40"/>
        <end position="152"/>
    </location>
</feature>
<name>A0A7M7N9I1_STRPU</name>
<dbReference type="Gene3D" id="2.60.120.290">
    <property type="entry name" value="Spermadhesin, CUB domain"/>
    <property type="match status" value="4"/>
</dbReference>
<dbReference type="InterPro" id="IPR035914">
    <property type="entry name" value="Sperma_CUB_dom_sf"/>
</dbReference>
<dbReference type="InterPro" id="IPR000859">
    <property type="entry name" value="CUB_dom"/>
</dbReference>
<evidence type="ECO:0000259" key="6">
    <source>
        <dbReference type="PROSITE" id="PS01180"/>
    </source>
</evidence>
<dbReference type="EnsemblMetazoa" id="XM_030977156">
    <property type="protein sequence ID" value="XP_030833016"/>
    <property type="gene ID" value="LOC100888201"/>
</dbReference>
<keyword evidence="8" id="KW-1185">Reference proteome</keyword>
<dbReference type="RefSeq" id="XP_030833016.1">
    <property type="nucleotide sequence ID" value="XM_030977156.1"/>
</dbReference>
<dbReference type="CDD" id="cd00041">
    <property type="entry name" value="CUB"/>
    <property type="match status" value="3"/>
</dbReference>
<evidence type="ECO:0000256" key="3">
    <source>
        <dbReference type="ARBA" id="ARBA00023157"/>
    </source>
</evidence>
<organism evidence="7 8">
    <name type="scientific">Strongylocentrotus purpuratus</name>
    <name type="common">Purple sea urchin</name>
    <dbReference type="NCBI Taxonomy" id="7668"/>
    <lineage>
        <taxon>Eukaryota</taxon>
        <taxon>Metazoa</taxon>
        <taxon>Echinodermata</taxon>
        <taxon>Eleutherozoa</taxon>
        <taxon>Echinozoa</taxon>
        <taxon>Echinoidea</taxon>
        <taxon>Euechinoidea</taxon>
        <taxon>Echinacea</taxon>
        <taxon>Camarodonta</taxon>
        <taxon>Echinidea</taxon>
        <taxon>Strongylocentrotidae</taxon>
        <taxon>Strongylocentrotus</taxon>
    </lineage>
</organism>
<dbReference type="InterPro" id="IPR051659">
    <property type="entry name" value="Serine_Protease_S1-Domain"/>
</dbReference>
<keyword evidence="3" id="KW-1015">Disulfide bond</keyword>
<dbReference type="SUPFAM" id="SSF49854">
    <property type="entry name" value="Spermadhesin, CUB domain"/>
    <property type="match status" value="4"/>
</dbReference>
<comment type="caution">
    <text evidence="5">Lacks conserved residue(s) required for the propagation of feature annotation.</text>
</comment>
<dbReference type="PANTHER" id="PTHR24254">
    <property type="entry name" value="PROTHROMBIN"/>
    <property type="match status" value="1"/>
</dbReference>
<dbReference type="PANTHER" id="PTHR24254:SF6">
    <property type="entry name" value="CUBILIN"/>
    <property type="match status" value="1"/>
</dbReference>
<evidence type="ECO:0000256" key="5">
    <source>
        <dbReference type="PROSITE-ProRule" id="PRU00059"/>
    </source>
</evidence>
<dbReference type="GeneID" id="100888201"/>
<keyword evidence="1" id="KW-0732">Signal</keyword>
<dbReference type="AlphaFoldDB" id="A0A7M7N9I1"/>
<feature type="domain" description="CUB" evidence="6">
    <location>
        <begin position="163"/>
        <end position="283"/>
    </location>
</feature>
<dbReference type="OrthoDB" id="5808499at2759"/>
<evidence type="ECO:0000313" key="8">
    <source>
        <dbReference type="Proteomes" id="UP000007110"/>
    </source>
</evidence>